<dbReference type="Proteomes" id="UP001499910">
    <property type="component" value="Unassembled WGS sequence"/>
</dbReference>
<reference evidence="2" key="1">
    <citation type="journal article" date="2019" name="Int. J. Syst. Evol. Microbiol.">
        <title>The Global Catalogue of Microorganisms (GCM) 10K type strain sequencing project: providing services to taxonomists for standard genome sequencing and annotation.</title>
        <authorList>
            <consortium name="The Broad Institute Genomics Platform"/>
            <consortium name="The Broad Institute Genome Sequencing Center for Infectious Disease"/>
            <person name="Wu L."/>
            <person name="Ma J."/>
        </authorList>
    </citation>
    <scope>NUCLEOTIDE SEQUENCE [LARGE SCALE GENOMIC DNA]</scope>
    <source>
        <strain evidence="2">JCM 18015</strain>
    </source>
</reference>
<sequence length="95" mass="10394">MHYALTTHSAKCILTGMACIDPSWPLGHIWKTKVELANHIGEPVPTVTAWFAAGRRVPPARFGQIIAAAAERGHALAWQDLDAINRRTPKQEDAA</sequence>
<dbReference type="RefSeq" id="WP_259550486.1">
    <property type="nucleotide sequence ID" value="NZ_JANXIR010000005.1"/>
</dbReference>
<proteinExistence type="predicted"/>
<name>A0ABP9L8Z9_9RHOB</name>
<evidence type="ECO:0008006" key="3">
    <source>
        <dbReference type="Google" id="ProtNLM"/>
    </source>
</evidence>
<evidence type="ECO:0000313" key="1">
    <source>
        <dbReference type="EMBL" id="GAA5073594.1"/>
    </source>
</evidence>
<protein>
    <recommendedName>
        <fullName evidence="3">XRE family transcriptional regulator</fullName>
    </recommendedName>
</protein>
<accession>A0ABP9L8Z9</accession>
<evidence type="ECO:0000313" key="2">
    <source>
        <dbReference type="Proteomes" id="UP001499910"/>
    </source>
</evidence>
<keyword evidence="2" id="KW-1185">Reference proteome</keyword>
<gene>
    <name evidence="1" type="ORF">GCM10023209_19680</name>
</gene>
<dbReference type="EMBL" id="BAABHW010000002">
    <property type="protein sequence ID" value="GAA5073594.1"/>
    <property type="molecule type" value="Genomic_DNA"/>
</dbReference>
<comment type="caution">
    <text evidence="1">The sequence shown here is derived from an EMBL/GenBank/DDBJ whole genome shotgun (WGS) entry which is preliminary data.</text>
</comment>
<organism evidence="1 2">
    <name type="scientific">[Roseibacterium] beibuensis</name>
    <dbReference type="NCBI Taxonomy" id="1193142"/>
    <lineage>
        <taxon>Bacteria</taxon>
        <taxon>Pseudomonadati</taxon>
        <taxon>Pseudomonadota</taxon>
        <taxon>Alphaproteobacteria</taxon>
        <taxon>Rhodobacterales</taxon>
        <taxon>Roseobacteraceae</taxon>
        <taxon>Roseicyclus</taxon>
    </lineage>
</organism>